<dbReference type="RefSeq" id="WP_203910851.1">
    <property type="nucleotide sequence ID" value="NZ_BONY01000033.1"/>
</dbReference>
<dbReference type="Pfam" id="PF20120">
    <property type="entry name" value="DUF6510"/>
    <property type="match status" value="1"/>
</dbReference>
<proteinExistence type="predicted"/>
<reference evidence="1" key="1">
    <citation type="submission" date="2021-01" db="EMBL/GenBank/DDBJ databases">
        <title>Whole genome shotgun sequence of Rhizocola hellebori NBRC 109834.</title>
        <authorList>
            <person name="Komaki H."/>
            <person name="Tamura T."/>
        </authorList>
    </citation>
    <scope>NUCLEOTIDE SEQUENCE</scope>
    <source>
        <strain evidence="1">NBRC 109834</strain>
    </source>
</reference>
<comment type="caution">
    <text evidence="1">The sequence shown here is derived from an EMBL/GenBank/DDBJ whole genome shotgun (WGS) entry which is preliminary data.</text>
</comment>
<accession>A0A8J3QCA0</accession>
<organism evidence="1 2">
    <name type="scientific">Rhizocola hellebori</name>
    <dbReference type="NCBI Taxonomy" id="1392758"/>
    <lineage>
        <taxon>Bacteria</taxon>
        <taxon>Bacillati</taxon>
        <taxon>Actinomycetota</taxon>
        <taxon>Actinomycetes</taxon>
        <taxon>Micromonosporales</taxon>
        <taxon>Micromonosporaceae</taxon>
        <taxon>Rhizocola</taxon>
    </lineage>
</organism>
<gene>
    <name evidence="1" type="ORF">Rhe02_51100</name>
</gene>
<evidence type="ECO:0000313" key="2">
    <source>
        <dbReference type="Proteomes" id="UP000612899"/>
    </source>
</evidence>
<evidence type="ECO:0000313" key="1">
    <source>
        <dbReference type="EMBL" id="GIH07043.1"/>
    </source>
</evidence>
<dbReference type="EMBL" id="BONY01000033">
    <property type="protein sequence ID" value="GIH07043.1"/>
    <property type="molecule type" value="Genomic_DNA"/>
</dbReference>
<sequence>MADGYLDGNVLAGPLSELFAVDVTAVVSCCVSCGQTGPMALLQVYTQAPGLVARCPGCQEVVLRVVSGPTSTWLDLRGAVSLRFLTAPDQEG</sequence>
<protein>
    <submittedName>
        <fullName evidence="1">Uncharacterized protein</fullName>
    </submittedName>
</protein>
<dbReference type="Proteomes" id="UP000612899">
    <property type="component" value="Unassembled WGS sequence"/>
</dbReference>
<dbReference type="InterPro" id="IPR045423">
    <property type="entry name" value="DUF6510"/>
</dbReference>
<name>A0A8J3QCA0_9ACTN</name>
<keyword evidence="2" id="KW-1185">Reference proteome</keyword>
<dbReference type="AlphaFoldDB" id="A0A8J3QCA0"/>